<dbReference type="InterPro" id="IPR036465">
    <property type="entry name" value="vWFA_dom_sf"/>
</dbReference>
<feature type="domain" description="VWFA" evidence="2">
    <location>
        <begin position="67"/>
        <end position="259"/>
    </location>
</feature>
<name>A0A175W520_9PEZI</name>
<dbReference type="PROSITE" id="PS50234">
    <property type="entry name" value="VWFA"/>
    <property type="match status" value="1"/>
</dbReference>
<comment type="caution">
    <text evidence="3">The sequence shown here is derived from an EMBL/GenBank/DDBJ whole genome shotgun (WGS) entry which is preliminary data.</text>
</comment>
<dbReference type="VEuPathDB" id="FungiDB:MMYC01_205667"/>
<dbReference type="InterPro" id="IPR002035">
    <property type="entry name" value="VWF_A"/>
</dbReference>
<dbReference type="Gene3D" id="3.40.50.410">
    <property type="entry name" value="von Willebrand factor, type A domain"/>
    <property type="match status" value="1"/>
</dbReference>
<dbReference type="Pfam" id="PF00092">
    <property type="entry name" value="VWA"/>
    <property type="match status" value="1"/>
</dbReference>
<dbReference type="Proteomes" id="UP000078237">
    <property type="component" value="Unassembled WGS sequence"/>
</dbReference>
<dbReference type="EMBL" id="LCTW02000107">
    <property type="protein sequence ID" value="KXX78807.1"/>
    <property type="molecule type" value="Genomic_DNA"/>
</dbReference>
<dbReference type="InterPro" id="IPR051266">
    <property type="entry name" value="CLCR"/>
</dbReference>
<feature type="region of interest" description="Disordered" evidence="1">
    <location>
        <begin position="506"/>
        <end position="530"/>
    </location>
</feature>
<evidence type="ECO:0000259" key="2">
    <source>
        <dbReference type="PROSITE" id="PS50234"/>
    </source>
</evidence>
<feature type="compositionally biased region" description="Basic and acidic residues" evidence="1">
    <location>
        <begin position="15"/>
        <end position="25"/>
    </location>
</feature>
<protein>
    <submittedName>
        <fullName evidence="3">Inter-alpha-trypsin inhibitor heavy chain H3</fullName>
    </submittedName>
</protein>
<gene>
    <name evidence="3" type="ORF">MMYC01_205667</name>
</gene>
<organism evidence="3 4">
    <name type="scientific">Madurella mycetomatis</name>
    <dbReference type="NCBI Taxonomy" id="100816"/>
    <lineage>
        <taxon>Eukaryota</taxon>
        <taxon>Fungi</taxon>
        <taxon>Dikarya</taxon>
        <taxon>Ascomycota</taxon>
        <taxon>Pezizomycotina</taxon>
        <taxon>Sordariomycetes</taxon>
        <taxon>Sordariomycetidae</taxon>
        <taxon>Sordariales</taxon>
        <taxon>Sordariales incertae sedis</taxon>
        <taxon>Madurella</taxon>
    </lineage>
</organism>
<accession>A0A175W520</accession>
<reference evidence="3 4" key="1">
    <citation type="journal article" date="2016" name="Genome Announc.">
        <title>Genome Sequence of Madurella mycetomatis mm55, Isolated from a Human Mycetoma Case in Sudan.</title>
        <authorList>
            <person name="Smit S."/>
            <person name="Derks M.F."/>
            <person name="Bervoets S."/>
            <person name="Fahal A."/>
            <person name="van Leeuwen W."/>
            <person name="van Belkum A."/>
            <person name="van de Sande W.W."/>
        </authorList>
    </citation>
    <scope>NUCLEOTIDE SEQUENCE [LARGE SCALE GENOMIC DNA]</scope>
    <source>
        <strain evidence="4">mm55</strain>
    </source>
</reference>
<evidence type="ECO:0000256" key="1">
    <source>
        <dbReference type="SAM" id="MobiDB-lite"/>
    </source>
</evidence>
<dbReference type="PANTHER" id="PTHR10579">
    <property type="entry name" value="CALCIUM-ACTIVATED CHLORIDE CHANNEL REGULATOR"/>
    <property type="match status" value="1"/>
</dbReference>
<dbReference type="InterPro" id="IPR039510">
    <property type="entry name" value="Vint_dom"/>
</dbReference>
<dbReference type="SUPFAM" id="SSF53300">
    <property type="entry name" value="vWA-like"/>
    <property type="match status" value="1"/>
</dbReference>
<feature type="compositionally biased region" description="Pro residues" evidence="1">
    <location>
        <begin position="508"/>
        <end position="517"/>
    </location>
</feature>
<sequence length="749" mass="80777">MVLVSLFNGSSGSSSKEELPTRPKPERSAMLTPAIQLHPLTSEDGLLVKIQPPRGPKDSQLNHVPCDLVLSIDVSGSMGASAPIPARPAEKQEEFGLSVLDLVKHAARTIMETLDSRDRLGIVTFSSRATVLQELTRMTASNKANTLEKIEGMRPLDLTNLWHGIRDGLGLFNTGEEDRGGRVPALLVLTDGMPNYMCPPRGYIPKLRAMEPLPATIHTFGFGYQLRSGLLKSIAEVGGGNYSFIPDAGMIGTVFIHAVANLQSTFANNATLHLTYPSYLQLEETTGEAQSPIWPVPRHLPPLRQHQQNPLKVLANTDTPPIINVLLEYQHFTPTIHRAVAHKSALDVSSPLDPAEIAYHVSRSSLISFLSILCPLNAEFEHEPWLTLPDDLPEYLRELAATLPAADEKFATSHAGCRSLMLDLCGSPTAAAAGAPPASWTGQIALALTNRDHYARWGMHYLPSLAGAHARQVCNSFKDPGPLLYATDSPLFLTCRDRLDAAFDTLPAPAPSIPPPGKGDGAAAGGSPPAPAAPVSMWRYRDMDGTCFAGCARVAVVIKGGAEGGVVKEVRIGRLRNGMWALTPKGPRKVAAVLRTGVASQAMCLVGSGGLLVTPWHPVSMHPSGEWVYPKEVAKRSIRYTGSMYSILLERHEDADAHAILVNGVWGVTLGHGLIAGDKTMEIRVHGFLGNYDKIRRALGTLPKRSGGVVLGGGVTRDRETGLINGFRRPEMRYVKALPTGQMKVVVYD</sequence>
<keyword evidence="4" id="KW-1185">Reference proteome</keyword>
<feature type="region of interest" description="Disordered" evidence="1">
    <location>
        <begin position="1"/>
        <end position="25"/>
    </location>
</feature>
<proteinExistence type="predicted"/>
<dbReference type="Pfam" id="PF14624">
    <property type="entry name" value="Vwaint"/>
    <property type="match status" value="1"/>
</dbReference>
<dbReference type="AlphaFoldDB" id="A0A175W520"/>
<dbReference type="PANTHER" id="PTHR10579:SF156">
    <property type="entry name" value="VWFA DOMAIN-CONTAINING PROTEIN"/>
    <property type="match status" value="1"/>
</dbReference>
<dbReference type="STRING" id="100816.A0A175W520"/>
<dbReference type="SMART" id="SM00327">
    <property type="entry name" value="VWA"/>
    <property type="match status" value="1"/>
</dbReference>
<dbReference type="InterPro" id="IPR032838">
    <property type="entry name" value="Vwaint_dom"/>
</dbReference>
<evidence type="ECO:0000313" key="3">
    <source>
        <dbReference type="EMBL" id="KXX78807.1"/>
    </source>
</evidence>
<evidence type="ECO:0000313" key="4">
    <source>
        <dbReference type="Proteomes" id="UP000078237"/>
    </source>
</evidence>
<dbReference type="OrthoDB" id="10264538at2759"/>
<dbReference type="Pfam" id="PF14623">
    <property type="entry name" value="Vint"/>
    <property type="match status" value="1"/>
</dbReference>